<keyword evidence="1" id="KW-0175">Coiled coil</keyword>
<dbReference type="OrthoDB" id="2195113at2759"/>
<evidence type="ECO:0008006" key="5">
    <source>
        <dbReference type="Google" id="ProtNLM"/>
    </source>
</evidence>
<feature type="compositionally biased region" description="Basic and acidic residues" evidence="2">
    <location>
        <begin position="512"/>
        <end position="524"/>
    </location>
</feature>
<evidence type="ECO:0000313" key="4">
    <source>
        <dbReference type="Proteomes" id="UP000664534"/>
    </source>
</evidence>
<proteinExistence type="predicted"/>
<feature type="compositionally biased region" description="Polar residues" evidence="2">
    <location>
        <begin position="8"/>
        <end position="25"/>
    </location>
</feature>
<dbReference type="GO" id="GO:0003729">
    <property type="term" value="F:mRNA binding"/>
    <property type="evidence" value="ECO:0007669"/>
    <property type="project" value="TreeGrafter"/>
</dbReference>
<feature type="region of interest" description="Disordered" evidence="2">
    <location>
        <begin position="1"/>
        <end position="102"/>
    </location>
</feature>
<sequence length="524" mass="58575">MADIATPSAATMSTVDAGSEASQKPQKTKPEKPDEHKYREDLAKAQKDHASAQERIDAIKAKIDLAQPQNRDSPSGKRQQELKTELQNIRQQQSGFKSSRGGIQEKIAGLDARLKSQIAEQKIKRSQVSWKNTGEIDQEIQRQDKIAESSNATLVDQKKAIAEISSLRKQKKAFGGFDEAQKGIDKVKADIAELRKQLDNPEAKALSQRFDEADRELKAIKAEQDEAYKGLNSLRDERSKAHAEQQEKWAAMKDIKDQYFKANRAYRDWDQEQYRMRQEKQKAERDAFQKEKRRKIADKKLEEASEPAYMDEILTAEGLVRYFDPSSSEASKSLRGPSGFAAEAQRSVDANSDFKGTRISKKEDREDTYFMGTGGKKGKKGKKGSAAASPAPATPAEGKFNLSIGIIEEFAKVNVEPPMSQAGVPAVVEKLKEKRDQWKKDQQKKTKENIEKAQKEIDRLEAEAKEPQPSTSTRRTHDHAKKPATANQSVNGTASAEAELAQEQDAAADATEDLKKASIEEKEE</sequence>
<name>A0A8H3IEH6_9LECA</name>
<feature type="compositionally biased region" description="Basic and acidic residues" evidence="2">
    <location>
        <begin position="28"/>
        <end position="63"/>
    </location>
</feature>
<gene>
    <name evidence="3" type="ORF">IMSHALPRED_000860</name>
</gene>
<dbReference type="AlphaFoldDB" id="A0A8H3IEH6"/>
<feature type="compositionally biased region" description="Low complexity" evidence="2">
    <location>
        <begin position="384"/>
        <end position="396"/>
    </location>
</feature>
<dbReference type="PANTHER" id="PTHR31027:SF2">
    <property type="entry name" value="LEBERCILIN DOMAIN-CONTAINING PROTEIN"/>
    <property type="match status" value="1"/>
</dbReference>
<feature type="region of interest" description="Disordered" evidence="2">
    <location>
        <begin position="277"/>
        <end position="302"/>
    </location>
</feature>
<protein>
    <recommendedName>
        <fullName evidence="5">Nuclear segregation protein</fullName>
    </recommendedName>
</protein>
<dbReference type="GO" id="GO:0008298">
    <property type="term" value="P:intracellular mRNA localization"/>
    <property type="evidence" value="ECO:0007669"/>
    <property type="project" value="TreeGrafter"/>
</dbReference>
<feature type="region of interest" description="Disordered" evidence="2">
    <location>
        <begin position="325"/>
        <end position="399"/>
    </location>
</feature>
<dbReference type="EMBL" id="CAJPDT010000011">
    <property type="protein sequence ID" value="CAF9912965.1"/>
    <property type="molecule type" value="Genomic_DNA"/>
</dbReference>
<feature type="coiled-coil region" evidence="1">
    <location>
        <begin position="177"/>
        <end position="223"/>
    </location>
</feature>
<organism evidence="3 4">
    <name type="scientific">Imshaugia aleurites</name>
    <dbReference type="NCBI Taxonomy" id="172621"/>
    <lineage>
        <taxon>Eukaryota</taxon>
        <taxon>Fungi</taxon>
        <taxon>Dikarya</taxon>
        <taxon>Ascomycota</taxon>
        <taxon>Pezizomycotina</taxon>
        <taxon>Lecanoromycetes</taxon>
        <taxon>OSLEUM clade</taxon>
        <taxon>Lecanoromycetidae</taxon>
        <taxon>Lecanorales</taxon>
        <taxon>Lecanorineae</taxon>
        <taxon>Parmeliaceae</taxon>
        <taxon>Imshaugia</taxon>
    </lineage>
</organism>
<feature type="region of interest" description="Disordered" evidence="2">
    <location>
        <begin position="434"/>
        <end position="524"/>
    </location>
</feature>
<feature type="compositionally biased region" description="Polar residues" evidence="2">
    <location>
        <begin position="85"/>
        <end position="97"/>
    </location>
</feature>
<dbReference type="InterPro" id="IPR039604">
    <property type="entry name" value="Bfr1"/>
</dbReference>
<feature type="compositionally biased region" description="Basic and acidic residues" evidence="2">
    <location>
        <begin position="74"/>
        <end position="84"/>
    </location>
</feature>
<keyword evidence="4" id="KW-1185">Reference proteome</keyword>
<dbReference type="GO" id="GO:1990904">
    <property type="term" value="C:ribonucleoprotein complex"/>
    <property type="evidence" value="ECO:0007669"/>
    <property type="project" value="TreeGrafter"/>
</dbReference>
<feature type="compositionally biased region" description="Basic and acidic residues" evidence="2">
    <location>
        <begin position="277"/>
        <end position="290"/>
    </location>
</feature>
<dbReference type="GO" id="GO:0042175">
    <property type="term" value="C:nuclear outer membrane-endoplasmic reticulum membrane network"/>
    <property type="evidence" value="ECO:0007669"/>
    <property type="project" value="TreeGrafter"/>
</dbReference>
<comment type="caution">
    <text evidence="3">The sequence shown here is derived from an EMBL/GenBank/DDBJ whole genome shotgun (WGS) entry which is preliminary data.</text>
</comment>
<dbReference type="Proteomes" id="UP000664534">
    <property type="component" value="Unassembled WGS sequence"/>
</dbReference>
<dbReference type="GO" id="GO:0005783">
    <property type="term" value="C:endoplasmic reticulum"/>
    <property type="evidence" value="ECO:0007669"/>
    <property type="project" value="TreeGrafter"/>
</dbReference>
<feature type="compositionally biased region" description="Low complexity" evidence="2">
    <location>
        <begin position="493"/>
        <end position="509"/>
    </location>
</feature>
<evidence type="ECO:0000256" key="1">
    <source>
        <dbReference type="SAM" id="Coils"/>
    </source>
</evidence>
<accession>A0A8H3IEH6</accession>
<feature type="compositionally biased region" description="Basic and acidic residues" evidence="2">
    <location>
        <begin position="434"/>
        <end position="466"/>
    </location>
</feature>
<evidence type="ECO:0000313" key="3">
    <source>
        <dbReference type="EMBL" id="CAF9912965.1"/>
    </source>
</evidence>
<evidence type="ECO:0000256" key="2">
    <source>
        <dbReference type="SAM" id="MobiDB-lite"/>
    </source>
</evidence>
<dbReference type="PANTHER" id="PTHR31027">
    <property type="entry name" value="NUCLEAR SEGREGATION PROTEIN BFR1"/>
    <property type="match status" value="1"/>
</dbReference>
<reference evidence="3" key="1">
    <citation type="submission" date="2021-03" db="EMBL/GenBank/DDBJ databases">
        <authorList>
            <person name="Tagirdzhanova G."/>
        </authorList>
    </citation>
    <scope>NUCLEOTIDE SEQUENCE</scope>
</reference>